<dbReference type="AlphaFoldDB" id="M5FY24"/>
<accession>M5FY24</accession>
<dbReference type="HOGENOM" id="CLU_692666_0_0_1"/>
<evidence type="ECO:0000313" key="1">
    <source>
        <dbReference type="EMBL" id="EJT98461.1"/>
    </source>
</evidence>
<name>M5FY24_DACPD</name>
<dbReference type="RefSeq" id="XP_040625359.1">
    <property type="nucleotide sequence ID" value="XM_040769143.1"/>
</dbReference>
<proteinExistence type="predicted"/>
<dbReference type="OrthoDB" id="5596707at2759"/>
<reference evidence="1 2" key="1">
    <citation type="journal article" date="2012" name="Science">
        <title>The Paleozoic origin of enzymatic lignin decomposition reconstructed from 31 fungal genomes.</title>
        <authorList>
            <person name="Floudas D."/>
            <person name="Binder M."/>
            <person name="Riley R."/>
            <person name="Barry K."/>
            <person name="Blanchette R.A."/>
            <person name="Henrissat B."/>
            <person name="Martinez A.T."/>
            <person name="Otillar R."/>
            <person name="Spatafora J.W."/>
            <person name="Yadav J.S."/>
            <person name="Aerts A."/>
            <person name="Benoit I."/>
            <person name="Boyd A."/>
            <person name="Carlson A."/>
            <person name="Copeland A."/>
            <person name="Coutinho P.M."/>
            <person name="de Vries R.P."/>
            <person name="Ferreira P."/>
            <person name="Findley K."/>
            <person name="Foster B."/>
            <person name="Gaskell J."/>
            <person name="Glotzer D."/>
            <person name="Gorecki P."/>
            <person name="Heitman J."/>
            <person name="Hesse C."/>
            <person name="Hori C."/>
            <person name="Igarashi K."/>
            <person name="Jurgens J.A."/>
            <person name="Kallen N."/>
            <person name="Kersten P."/>
            <person name="Kohler A."/>
            <person name="Kuees U."/>
            <person name="Kumar T.K.A."/>
            <person name="Kuo A."/>
            <person name="LaButti K."/>
            <person name="Larrondo L.F."/>
            <person name="Lindquist E."/>
            <person name="Ling A."/>
            <person name="Lombard V."/>
            <person name="Lucas S."/>
            <person name="Lundell T."/>
            <person name="Martin R."/>
            <person name="McLaughlin D.J."/>
            <person name="Morgenstern I."/>
            <person name="Morin E."/>
            <person name="Murat C."/>
            <person name="Nagy L.G."/>
            <person name="Nolan M."/>
            <person name="Ohm R.A."/>
            <person name="Patyshakuliyeva A."/>
            <person name="Rokas A."/>
            <person name="Ruiz-Duenas F.J."/>
            <person name="Sabat G."/>
            <person name="Salamov A."/>
            <person name="Samejima M."/>
            <person name="Schmutz J."/>
            <person name="Slot J.C."/>
            <person name="St John F."/>
            <person name="Stenlid J."/>
            <person name="Sun H."/>
            <person name="Sun S."/>
            <person name="Syed K."/>
            <person name="Tsang A."/>
            <person name="Wiebenga A."/>
            <person name="Young D."/>
            <person name="Pisabarro A."/>
            <person name="Eastwood D.C."/>
            <person name="Martin F."/>
            <person name="Cullen D."/>
            <person name="Grigoriev I.V."/>
            <person name="Hibbett D.S."/>
        </authorList>
    </citation>
    <scope>NUCLEOTIDE SEQUENCE [LARGE SCALE GENOMIC DNA]</scope>
    <source>
        <strain evidence="1 2">DJM-731 SS1</strain>
    </source>
</reference>
<sequence>MANLEGMVSQIYMLMNRQPAMQNQLAAQQNSYGQPSQNTYSNNTSATGANWVPVPAENYPKQNGYSPWNTESVLCHFNGVSTGCTDKIATCPGAQKYVDKGLLEKDSTYHVLAGSQFIPHHWPGWDLKEKVNNYYKDHPEHRPKLQATPLIAFHNMIIEDIGLDSKFEVTVDHLVLHILTEKHDNTVEWNDEEIKVLMAKADQLRKRHVASTGKFVKVSKVYTPAARKEKSEAHVHHSTTHVASIGVDELEKLDAIPDPPKPHAKWPKNAEDETVLQALVVTLPETWVQVSSKVLASACPLFNKVLKEAYGKKPIIPDVIQVTKIQDGKAPIYQIKGILEDMDRLLVGKDMVPLRQIDCLIGNYDTPIPCILDGSSGIVGISKKCCEQIGLAYTPVNG</sequence>
<protein>
    <submittedName>
        <fullName evidence="1">Uncharacterized protein</fullName>
    </submittedName>
</protein>
<dbReference type="GeneID" id="63684205"/>
<dbReference type="EMBL" id="JH795873">
    <property type="protein sequence ID" value="EJT98461.1"/>
    <property type="molecule type" value="Genomic_DNA"/>
</dbReference>
<evidence type="ECO:0000313" key="2">
    <source>
        <dbReference type="Proteomes" id="UP000030653"/>
    </source>
</evidence>
<dbReference type="Proteomes" id="UP000030653">
    <property type="component" value="Unassembled WGS sequence"/>
</dbReference>
<organism evidence="1 2">
    <name type="scientific">Dacryopinax primogenitus (strain DJM 731)</name>
    <name type="common">Brown rot fungus</name>
    <dbReference type="NCBI Taxonomy" id="1858805"/>
    <lineage>
        <taxon>Eukaryota</taxon>
        <taxon>Fungi</taxon>
        <taxon>Dikarya</taxon>
        <taxon>Basidiomycota</taxon>
        <taxon>Agaricomycotina</taxon>
        <taxon>Dacrymycetes</taxon>
        <taxon>Dacrymycetales</taxon>
        <taxon>Dacrymycetaceae</taxon>
        <taxon>Dacryopinax</taxon>
    </lineage>
</organism>
<keyword evidence="2" id="KW-1185">Reference proteome</keyword>
<gene>
    <name evidence="1" type="ORF">DACRYDRAFT_110903</name>
</gene>